<protein>
    <recommendedName>
        <fullName evidence="1">N(6)-L-threonylcarbamoyladenine synthase</fullName>
        <ecNumber evidence="1">2.3.1.234</ecNumber>
    </recommendedName>
</protein>
<dbReference type="EMBL" id="FAXA01000476">
    <property type="protein sequence ID" value="CUV03768.1"/>
    <property type="molecule type" value="Genomic_DNA"/>
</dbReference>
<dbReference type="NCBIfam" id="TIGR03723">
    <property type="entry name" value="T6A_TsaD_YgjD"/>
    <property type="match status" value="1"/>
</dbReference>
<dbReference type="PANTHER" id="PTHR11735">
    <property type="entry name" value="TRNA N6-ADENOSINE THREONYLCARBAMOYLTRANSFERASE"/>
    <property type="match status" value="1"/>
</dbReference>
<dbReference type="CDD" id="cd24133">
    <property type="entry name" value="ASKHA_NBD_TsaD_bac"/>
    <property type="match status" value="1"/>
</dbReference>
<evidence type="ECO:0000256" key="1">
    <source>
        <dbReference type="ARBA" id="ARBA00012156"/>
    </source>
</evidence>
<dbReference type="GO" id="GO:0061711">
    <property type="term" value="F:tRNA N(6)-L-threonylcarbamoyladenine synthase activity"/>
    <property type="evidence" value="ECO:0007669"/>
    <property type="project" value="UniProtKB-EC"/>
</dbReference>
<evidence type="ECO:0000256" key="4">
    <source>
        <dbReference type="ARBA" id="ARBA00022694"/>
    </source>
</evidence>
<evidence type="ECO:0000256" key="5">
    <source>
        <dbReference type="ARBA" id="ARBA00022723"/>
    </source>
</evidence>
<proteinExistence type="inferred from homology"/>
<keyword evidence="2" id="KW-0963">Cytoplasm</keyword>
<dbReference type="InterPro" id="IPR000905">
    <property type="entry name" value="Gcp-like_dom"/>
</dbReference>
<gene>
    <name evidence="10" type="ORF">MGWOODY_Clf134</name>
</gene>
<dbReference type="GO" id="GO:0046872">
    <property type="term" value="F:metal ion binding"/>
    <property type="evidence" value="ECO:0007669"/>
    <property type="project" value="UniProtKB-KW"/>
</dbReference>
<evidence type="ECO:0000256" key="8">
    <source>
        <dbReference type="ARBA" id="ARBA00048117"/>
    </source>
</evidence>
<keyword evidence="3" id="KW-0808">Transferase</keyword>
<dbReference type="GO" id="GO:0002949">
    <property type="term" value="P:tRNA threonylcarbamoyladenosine modification"/>
    <property type="evidence" value="ECO:0007669"/>
    <property type="project" value="InterPro"/>
</dbReference>
<dbReference type="HAMAP" id="MF_01445">
    <property type="entry name" value="TsaD"/>
    <property type="match status" value="1"/>
</dbReference>
<dbReference type="Gene3D" id="3.30.420.40">
    <property type="match status" value="2"/>
</dbReference>
<dbReference type="PROSITE" id="PS01016">
    <property type="entry name" value="GLYCOPROTEASE"/>
    <property type="match status" value="1"/>
</dbReference>
<dbReference type="InterPro" id="IPR043129">
    <property type="entry name" value="ATPase_NBD"/>
</dbReference>
<dbReference type="PANTHER" id="PTHR11735:SF6">
    <property type="entry name" value="TRNA N6-ADENOSINE THREONYLCARBAMOYLTRANSFERASE, MITOCHONDRIAL"/>
    <property type="match status" value="1"/>
</dbReference>
<name>A0A160VCE3_9ZZZZ</name>
<comment type="catalytic activity">
    <reaction evidence="8">
        <text>L-threonylcarbamoyladenylate + adenosine(37) in tRNA = N(6)-L-threonylcarbamoyladenosine(37) in tRNA + AMP + H(+)</text>
        <dbReference type="Rhea" id="RHEA:37059"/>
        <dbReference type="Rhea" id="RHEA-COMP:10162"/>
        <dbReference type="Rhea" id="RHEA-COMP:10163"/>
        <dbReference type="ChEBI" id="CHEBI:15378"/>
        <dbReference type="ChEBI" id="CHEBI:73682"/>
        <dbReference type="ChEBI" id="CHEBI:74411"/>
        <dbReference type="ChEBI" id="CHEBI:74418"/>
        <dbReference type="ChEBI" id="CHEBI:456215"/>
        <dbReference type="EC" id="2.3.1.234"/>
    </reaction>
</comment>
<dbReference type="InterPro" id="IPR022450">
    <property type="entry name" value="TsaD"/>
</dbReference>
<dbReference type="Pfam" id="PF00814">
    <property type="entry name" value="TsaD"/>
    <property type="match status" value="1"/>
</dbReference>
<evidence type="ECO:0000259" key="9">
    <source>
        <dbReference type="Pfam" id="PF00814"/>
    </source>
</evidence>
<keyword evidence="4" id="KW-0819">tRNA processing</keyword>
<dbReference type="NCBIfam" id="TIGR00329">
    <property type="entry name" value="gcp_kae1"/>
    <property type="match status" value="1"/>
</dbReference>
<dbReference type="InterPro" id="IPR017860">
    <property type="entry name" value="Peptidase_M22_CS"/>
</dbReference>
<reference evidence="10" key="1">
    <citation type="submission" date="2015-10" db="EMBL/GenBank/DDBJ databases">
        <authorList>
            <person name="Gilbert D.G."/>
        </authorList>
    </citation>
    <scope>NUCLEOTIDE SEQUENCE</scope>
</reference>
<accession>A0A160VCE3</accession>
<evidence type="ECO:0000313" key="10">
    <source>
        <dbReference type="EMBL" id="CUV03768.1"/>
    </source>
</evidence>
<keyword evidence="7" id="KW-0012">Acyltransferase</keyword>
<dbReference type="PRINTS" id="PR00789">
    <property type="entry name" value="OSIALOPTASE"/>
</dbReference>
<evidence type="ECO:0000256" key="7">
    <source>
        <dbReference type="ARBA" id="ARBA00023315"/>
    </source>
</evidence>
<evidence type="ECO:0000256" key="3">
    <source>
        <dbReference type="ARBA" id="ARBA00022679"/>
    </source>
</evidence>
<dbReference type="AlphaFoldDB" id="A0A160VCE3"/>
<feature type="domain" description="Gcp-like" evidence="9">
    <location>
        <begin position="26"/>
        <end position="316"/>
    </location>
</feature>
<keyword evidence="6" id="KW-0408">Iron</keyword>
<dbReference type="FunFam" id="3.30.420.40:FF:000040">
    <property type="entry name" value="tRNA N6-adenosine threonylcarbamoyltransferase"/>
    <property type="match status" value="1"/>
</dbReference>
<organism evidence="10">
    <name type="scientific">hydrothermal vent metagenome</name>
    <dbReference type="NCBI Taxonomy" id="652676"/>
    <lineage>
        <taxon>unclassified sequences</taxon>
        <taxon>metagenomes</taxon>
        <taxon>ecological metagenomes</taxon>
    </lineage>
</organism>
<evidence type="ECO:0000256" key="2">
    <source>
        <dbReference type="ARBA" id="ARBA00022490"/>
    </source>
</evidence>
<evidence type="ECO:0000256" key="6">
    <source>
        <dbReference type="ARBA" id="ARBA00023004"/>
    </source>
</evidence>
<keyword evidence="5" id="KW-0479">Metal-binding</keyword>
<dbReference type="EC" id="2.3.1.234" evidence="1"/>
<sequence length="342" mass="36041">MAINILGIETSCDETAVGVVEDGRTLLANVISSQVALHAPYGGVVPEVASRQHVRDLIPVLEQAASDSGLGLEDMDAIAVTYGPGLAGSLITGVNVAKAIAYSLGIPLIGVNHLEGHIYASWLAKTDLENDPGFPLACLVASGGHTDLLLMEGHGRYKLVGRTRDDAAGEAFDKAARILGLGFPGGPEIQQVSEGATGEETLPRAWMKDTLDFSFSGLKTALLHTAQDRGIYPDPEEGVDQVRLVRELAAAFQESVVDVISAKLVDMAAKYKVKGLVLGGGVTANSRLREEIIKRSPLPVIIPPPVLCTDNGAMIAACGYFQYQRGEETPLNIDVEPGLPLG</sequence>
<dbReference type="SUPFAM" id="SSF53067">
    <property type="entry name" value="Actin-like ATPase domain"/>
    <property type="match status" value="1"/>
</dbReference>
<dbReference type="InterPro" id="IPR017861">
    <property type="entry name" value="KAE1/TsaD"/>
</dbReference>